<evidence type="ECO:0008006" key="3">
    <source>
        <dbReference type="Google" id="ProtNLM"/>
    </source>
</evidence>
<dbReference type="EMBL" id="PPSX01000005">
    <property type="protein sequence ID" value="RZQ54926.1"/>
    <property type="molecule type" value="Genomic_DNA"/>
</dbReference>
<name>A0A4Q7ITG7_9GAMM</name>
<sequence>MDLFNIVGTFASIGSAIWAFVEARKSRDAASQAENVKTQIINQRKTAELSELNPLLTEAVNCCKHYTTSGSSSLIGVELNKKENEAAKIQSLLDKIIEYSEYFPNGFATEFYELTDESLQEFLNSESAEDIKKHGKQLHRQLINFSSILRKSITEMKESTVE</sequence>
<comment type="caution">
    <text evidence="1">The sequence shown here is derived from an EMBL/GenBank/DDBJ whole genome shotgun (WGS) entry which is preliminary data.</text>
</comment>
<dbReference type="AlphaFoldDB" id="A0A4Q7ITG7"/>
<dbReference type="RefSeq" id="WP_130253817.1">
    <property type="nucleotide sequence ID" value="NZ_PPSX01000005.1"/>
</dbReference>
<evidence type="ECO:0000313" key="2">
    <source>
        <dbReference type="Proteomes" id="UP000291338"/>
    </source>
</evidence>
<protein>
    <recommendedName>
        <fullName evidence="3">DUF2489 domain-containing protein</fullName>
    </recommendedName>
</protein>
<accession>A0A4Q7ITG7</accession>
<evidence type="ECO:0000313" key="1">
    <source>
        <dbReference type="EMBL" id="RZQ54926.1"/>
    </source>
</evidence>
<gene>
    <name evidence="1" type="ORF">C1E23_01175</name>
</gene>
<dbReference type="Proteomes" id="UP000291338">
    <property type="component" value="Unassembled WGS sequence"/>
</dbReference>
<proteinExistence type="predicted"/>
<organism evidence="1 2">
    <name type="scientific">Pseudoalteromonas phenolica</name>
    <dbReference type="NCBI Taxonomy" id="161398"/>
    <lineage>
        <taxon>Bacteria</taxon>
        <taxon>Pseudomonadati</taxon>
        <taxon>Pseudomonadota</taxon>
        <taxon>Gammaproteobacteria</taxon>
        <taxon>Alteromonadales</taxon>
        <taxon>Pseudoalteromonadaceae</taxon>
        <taxon>Pseudoalteromonas</taxon>
    </lineage>
</organism>
<reference evidence="1 2" key="1">
    <citation type="submission" date="2018-01" db="EMBL/GenBank/DDBJ databases">
        <title>Co-occurrence of chitin degradation, pigmentation and bioactivity in marine Pseudoalteromonas.</title>
        <authorList>
            <person name="Paulsen S."/>
            <person name="Gram L."/>
            <person name="Machado H."/>
        </authorList>
    </citation>
    <scope>NUCLEOTIDE SEQUENCE [LARGE SCALE GENOMIC DNA]</scope>
    <source>
        <strain evidence="1 2">S3898</strain>
    </source>
</reference>